<name>A0A485MBA7_9ZZZZ</name>
<organism evidence="1">
    <name type="scientific">anaerobic digester metagenome</name>
    <dbReference type="NCBI Taxonomy" id="1263854"/>
    <lineage>
        <taxon>unclassified sequences</taxon>
        <taxon>metagenomes</taxon>
        <taxon>ecological metagenomes</taxon>
    </lineage>
</organism>
<protein>
    <submittedName>
        <fullName evidence="1">Uncharacterized protein</fullName>
    </submittedName>
</protein>
<sequence>MGMFVKPGSGSNARERECGCCIEVEDSLVLIFCGEIDVDNLREALNAYAQTKNAAKADAVE</sequence>
<dbReference type="AlphaFoldDB" id="A0A485MBA7"/>
<reference evidence="1" key="1">
    <citation type="submission" date="2019-03" db="EMBL/GenBank/DDBJ databases">
        <authorList>
            <person name="Hao L."/>
        </authorList>
    </citation>
    <scope>NUCLEOTIDE SEQUENCE</scope>
</reference>
<evidence type="ECO:0000313" key="1">
    <source>
        <dbReference type="EMBL" id="VFU18221.1"/>
    </source>
</evidence>
<accession>A0A485MBA7</accession>
<gene>
    <name evidence="1" type="ORF">SCFA_40010</name>
</gene>
<dbReference type="EMBL" id="CAADRN010000334">
    <property type="protein sequence ID" value="VFU18221.1"/>
    <property type="molecule type" value="Genomic_DNA"/>
</dbReference>
<proteinExistence type="predicted"/>